<evidence type="ECO:0000256" key="5">
    <source>
        <dbReference type="ARBA" id="ARBA00022837"/>
    </source>
</evidence>
<protein>
    <submittedName>
        <fullName evidence="13">CA domain-containing protein</fullName>
    </submittedName>
</protein>
<keyword evidence="3" id="KW-0812">Transmembrane</keyword>
<dbReference type="WBParaSite" id="NBR_0001488901-mRNA-1">
    <property type="protein sequence ID" value="NBR_0001488901-mRNA-1"/>
    <property type="gene ID" value="NBR_0001488901"/>
</dbReference>
<evidence type="ECO:0000256" key="1">
    <source>
        <dbReference type="ARBA" id="ARBA00004236"/>
    </source>
</evidence>
<organism evidence="13">
    <name type="scientific">Nippostrongylus brasiliensis</name>
    <name type="common">Rat hookworm</name>
    <dbReference type="NCBI Taxonomy" id="27835"/>
    <lineage>
        <taxon>Eukaryota</taxon>
        <taxon>Metazoa</taxon>
        <taxon>Ecdysozoa</taxon>
        <taxon>Nematoda</taxon>
        <taxon>Chromadorea</taxon>
        <taxon>Rhabditida</taxon>
        <taxon>Rhabditina</taxon>
        <taxon>Rhabditomorpha</taxon>
        <taxon>Strongyloidea</taxon>
        <taxon>Heligmosomidae</taxon>
        <taxon>Nippostrongylus</taxon>
    </lineage>
</organism>
<evidence type="ECO:0000256" key="3">
    <source>
        <dbReference type="ARBA" id="ARBA00022692"/>
    </source>
</evidence>
<dbReference type="InterPro" id="IPR002126">
    <property type="entry name" value="Cadherin-like_dom"/>
</dbReference>
<dbReference type="AlphaFoldDB" id="A0A0N4YE03"/>
<evidence type="ECO:0000256" key="4">
    <source>
        <dbReference type="ARBA" id="ARBA00022737"/>
    </source>
</evidence>
<evidence type="ECO:0000259" key="12">
    <source>
        <dbReference type="PROSITE" id="PS50268"/>
    </source>
</evidence>
<accession>A0A0N4YE03</accession>
<evidence type="ECO:0000256" key="6">
    <source>
        <dbReference type="ARBA" id="ARBA00022889"/>
    </source>
</evidence>
<dbReference type="Gene3D" id="2.60.40.60">
    <property type="entry name" value="Cadherins"/>
    <property type="match status" value="1"/>
</dbReference>
<evidence type="ECO:0000256" key="11">
    <source>
        <dbReference type="SAM" id="SignalP"/>
    </source>
</evidence>
<dbReference type="PROSITE" id="PS00232">
    <property type="entry name" value="CADHERIN_1"/>
    <property type="match status" value="1"/>
</dbReference>
<keyword evidence="2" id="KW-1003">Cell membrane</keyword>
<sequence>LQFSLLFLWNVFRYSILESSPFSIDKNTGEIRVASDLDRELADSYELTIQAADSGRYRRLKSSVRLTVIVDDENDNNPVIRNTLMDVFVPRDLQPG</sequence>
<dbReference type="InterPro" id="IPR020894">
    <property type="entry name" value="Cadherin_CS"/>
</dbReference>
<keyword evidence="11" id="KW-0732">Signal</keyword>
<dbReference type="PANTHER" id="PTHR24025">
    <property type="entry name" value="DESMOGLEIN FAMILY MEMBER"/>
    <property type="match status" value="1"/>
</dbReference>
<dbReference type="InterPro" id="IPR050971">
    <property type="entry name" value="Cadherin-domain_protein"/>
</dbReference>
<keyword evidence="5 10" id="KW-0106">Calcium</keyword>
<dbReference type="PANTHER" id="PTHR24025:SF23">
    <property type="entry name" value="NEURAL-CADHERIN"/>
    <property type="match status" value="1"/>
</dbReference>
<keyword evidence="8" id="KW-0472">Membrane</keyword>
<dbReference type="PROSITE" id="PS50268">
    <property type="entry name" value="CADHERIN_2"/>
    <property type="match status" value="1"/>
</dbReference>
<dbReference type="GO" id="GO:0005886">
    <property type="term" value="C:plasma membrane"/>
    <property type="evidence" value="ECO:0007669"/>
    <property type="project" value="UniProtKB-SubCell"/>
</dbReference>
<comment type="subcellular location">
    <subcellularLocation>
        <location evidence="1">Cell membrane</location>
    </subcellularLocation>
</comment>
<dbReference type="Pfam" id="PF00028">
    <property type="entry name" value="Cadherin"/>
    <property type="match status" value="1"/>
</dbReference>
<keyword evidence="4" id="KW-0677">Repeat</keyword>
<keyword evidence="7" id="KW-1133">Transmembrane helix</keyword>
<dbReference type="InterPro" id="IPR015919">
    <property type="entry name" value="Cadherin-like_sf"/>
</dbReference>
<dbReference type="CDD" id="cd11304">
    <property type="entry name" value="Cadherin_repeat"/>
    <property type="match status" value="1"/>
</dbReference>
<dbReference type="GO" id="GO:0005509">
    <property type="term" value="F:calcium ion binding"/>
    <property type="evidence" value="ECO:0007669"/>
    <property type="project" value="UniProtKB-UniRule"/>
</dbReference>
<evidence type="ECO:0000256" key="10">
    <source>
        <dbReference type="PROSITE-ProRule" id="PRU00043"/>
    </source>
</evidence>
<feature type="signal peptide" evidence="11">
    <location>
        <begin position="1"/>
        <end position="19"/>
    </location>
</feature>
<keyword evidence="6" id="KW-0130">Cell adhesion</keyword>
<evidence type="ECO:0000256" key="9">
    <source>
        <dbReference type="ARBA" id="ARBA00023180"/>
    </source>
</evidence>
<evidence type="ECO:0000256" key="2">
    <source>
        <dbReference type="ARBA" id="ARBA00022475"/>
    </source>
</evidence>
<evidence type="ECO:0000256" key="7">
    <source>
        <dbReference type="ARBA" id="ARBA00022989"/>
    </source>
</evidence>
<proteinExistence type="predicted"/>
<dbReference type="PRINTS" id="PR00205">
    <property type="entry name" value="CADHERIN"/>
</dbReference>
<feature type="domain" description="Cadherin" evidence="12">
    <location>
        <begin position="12"/>
        <end position="80"/>
    </location>
</feature>
<dbReference type="GO" id="GO:0005911">
    <property type="term" value="C:cell-cell junction"/>
    <property type="evidence" value="ECO:0007669"/>
    <property type="project" value="TreeGrafter"/>
</dbReference>
<reference evidence="13" key="1">
    <citation type="submission" date="2017-02" db="UniProtKB">
        <authorList>
            <consortium name="WormBaseParasite"/>
        </authorList>
    </citation>
    <scope>IDENTIFICATION</scope>
</reference>
<dbReference type="FunFam" id="2.60.40.60:FF:000011">
    <property type="entry name" value="Cadherin 1"/>
    <property type="match status" value="1"/>
</dbReference>
<dbReference type="GO" id="GO:0007156">
    <property type="term" value="P:homophilic cell adhesion via plasma membrane adhesion molecules"/>
    <property type="evidence" value="ECO:0007669"/>
    <property type="project" value="InterPro"/>
</dbReference>
<evidence type="ECO:0000256" key="8">
    <source>
        <dbReference type="ARBA" id="ARBA00023136"/>
    </source>
</evidence>
<evidence type="ECO:0000313" key="13">
    <source>
        <dbReference type="WBParaSite" id="NBR_0001488901-mRNA-1"/>
    </source>
</evidence>
<name>A0A0N4YE03_NIPBR</name>
<dbReference type="SMART" id="SM00112">
    <property type="entry name" value="CA"/>
    <property type="match status" value="1"/>
</dbReference>
<feature type="chain" id="PRO_5005890294" evidence="11">
    <location>
        <begin position="20"/>
        <end position="96"/>
    </location>
</feature>
<keyword evidence="9" id="KW-0325">Glycoprotein</keyword>
<dbReference type="SUPFAM" id="SSF49313">
    <property type="entry name" value="Cadherin-like"/>
    <property type="match status" value="1"/>
</dbReference>